<evidence type="ECO:0000313" key="5">
    <source>
        <dbReference type="RefSeq" id="XP_013886687.1"/>
    </source>
</evidence>
<dbReference type="Proteomes" id="UP000192220">
    <property type="component" value="Unplaced"/>
</dbReference>
<dbReference type="SUPFAM" id="SSF56436">
    <property type="entry name" value="C-type lectin-like"/>
    <property type="match status" value="1"/>
</dbReference>
<evidence type="ECO:0000313" key="4">
    <source>
        <dbReference type="Proteomes" id="UP000192220"/>
    </source>
</evidence>
<dbReference type="PROSITE" id="PS50041">
    <property type="entry name" value="C_TYPE_LECTIN_2"/>
    <property type="match status" value="1"/>
</dbReference>
<name>A0A2I4D363_AUSLI</name>
<dbReference type="Pfam" id="PF00059">
    <property type="entry name" value="Lectin_C"/>
    <property type="match status" value="1"/>
</dbReference>
<keyword evidence="4" id="KW-1185">Reference proteome</keyword>
<gene>
    <name evidence="5" type="primary">LOC106534547</name>
</gene>
<keyword evidence="2" id="KW-1133">Transmembrane helix</keyword>
<evidence type="ECO:0000256" key="1">
    <source>
        <dbReference type="SAM" id="Coils"/>
    </source>
</evidence>
<dbReference type="STRING" id="52670.A0A2I4D363"/>
<proteinExistence type="predicted"/>
<evidence type="ECO:0000259" key="3">
    <source>
        <dbReference type="PROSITE" id="PS50041"/>
    </source>
</evidence>
<sequence length="206" mass="22863">FSSKCSSGEAAEKAKRNSKLPSETVVLLVLCVLLTAALIISYRLSVEAARRPLQTLREENEALRKNLSVKDKKCLKCGAGWEPLGGKCYYFNTDKLNWKDSRRSCRDVGGDLVKIDSREEQGFLKGKLGHLMANDEDMFWTGLTDSETEGIFLWVDGSHLNESFWGYNQPDDVSGISPNADCVRMGNTADPDDLKCCSVQDPDGGW</sequence>
<protein>
    <submittedName>
        <fullName evidence="5">Type-2 ice-structuring protein</fullName>
    </submittedName>
</protein>
<dbReference type="RefSeq" id="XP_013886687.1">
    <property type="nucleotide sequence ID" value="XM_014031233.1"/>
</dbReference>
<keyword evidence="2" id="KW-0812">Transmembrane</keyword>
<organism evidence="4 5">
    <name type="scientific">Austrofundulus limnaeus</name>
    <name type="common">Annual killifish</name>
    <dbReference type="NCBI Taxonomy" id="52670"/>
    <lineage>
        <taxon>Eukaryota</taxon>
        <taxon>Metazoa</taxon>
        <taxon>Chordata</taxon>
        <taxon>Craniata</taxon>
        <taxon>Vertebrata</taxon>
        <taxon>Euteleostomi</taxon>
        <taxon>Actinopterygii</taxon>
        <taxon>Neopterygii</taxon>
        <taxon>Teleostei</taxon>
        <taxon>Neoteleostei</taxon>
        <taxon>Acanthomorphata</taxon>
        <taxon>Ovalentaria</taxon>
        <taxon>Atherinomorphae</taxon>
        <taxon>Cyprinodontiformes</taxon>
        <taxon>Rivulidae</taxon>
        <taxon>Austrofundulus</taxon>
    </lineage>
</organism>
<evidence type="ECO:0000256" key="2">
    <source>
        <dbReference type="SAM" id="Phobius"/>
    </source>
</evidence>
<feature type="non-terminal residue" evidence="5">
    <location>
        <position position="1"/>
    </location>
</feature>
<dbReference type="InterPro" id="IPR050111">
    <property type="entry name" value="C-type_lectin/snaclec_domain"/>
</dbReference>
<dbReference type="PANTHER" id="PTHR22803">
    <property type="entry name" value="MANNOSE, PHOSPHOLIPASE, LECTIN RECEPTOR RELATED"/>
    <property type="match status" value="1"/>
</dbReference>
<feature type="coiled-coil region" evidence="1">
    <location>
        <begin position="46"/>
        <end position="73"/>
    </location>
</feature>
<dbReference type="AlphaFoldDB" id="A0A2I4D363"/>
<keyword evidence="2" id="KW-0472">Membrane</keyword>
<accession>A0A2I4D363</accession>
<dbReference type="InParanoid" id="A0A2I4D363"/>
<dbReference type="InterPro" id="IPR001304">
    <property type="entry name" value="C-type_lectin-like"/>
</dbReference>
<dbReference type="InterPro" id="IPR016186">
    <property type="entry name" value="C-type_lectin-like/link_sf"/>
</dbReference>
<reference evidence="5" key="1">
    <citation type="submission" date="2025-08" db="UniProtKB">
        <authorList>
            <consortium name="RefSeq"/>
        </authorList>
    </citation>
    <scope>IDENTIFICATION</scope>
    <source>
        <strain evidence="5">Quisiro</strain>
        <tissue evidence="5">Liver</tissue>
    </source>
</reference>
<keyword evidence="1" id="KW-0175">Coiled coil</keyword>
<dbReference type="KEGG" id="alim:106534547"/>
<dbReference type="Gene3D" id="3.10.100.10">
    <property type="entry name" value="Mannose-Binding Protein A, subunit A"/>
    <property type="match status" value="1"/>
</dbReference>
<dbReference type="InterPro" id="IPR016187">
    <property type="entry name" value="CTDL_fold"/>
</dbReference>
<dbReference type="SMART" id="SM00034">
    <property type="entry name" value="CLECT"/>
    <property type="match status" value="1"/>
</dbReference>
<feature type="domain" description="C-type lectin" evidence="3">
    <location>
        <begin position="84"/>
        <end position="196"/>
    </location>
</feature>
<dbReference type="GeneID" id="106534547"/>
<dbReference type="OrthoDB" id="8443844at2759"/>
<feature type="transmembrane region" description="Helical" evidence="2">
    <location>
        <begin position="25"/>
        <end position="44"/>
    </location>
</feature>